<evidence type="ECO:0000259" key="2">
    <source>
        <dbReference type="SMART" id="SM00014"/>
    </source>
</evidence>
<dbReference type="InterPro" id="IPR036938">
    <property type="entry name" value="PAP2/HPO_sf"/>
</dbReference>
<dbReference type="SMART" id="SM00014">
    <property type="entry name" value="acidPPc"/>
    <property type="match status" value="1"/>
</dbReference>
<name>A0ABT8CZL9_9FLAO</name>
<keyword evidence="1" id="KW-1133">Transmembrane helix</keyword>
<accession>A0ABT8CZL9</accession>
<dbReference type="PANTHER" id="PTHR14969:SF13">
    <property type="entry name" value="AT30094P"/>
    <property type="match status" value="1"/>
</dbReference>
<feature type="transmembrane region" description="Helical" evidence="1">
    <location>
        <begin position="27"/>
        <end position="49"/>
    </location>
</feature>
<dbReference type="SUPFAM" id="SSF48317">
    <property type="entry name" value="Acid phosphatase/Vanadium-dependent haloperoxidase"/>
    <property type="match status" value="1"/>
</dbReference>
<dbReference type="PANTHER" id="PTHR14969">
    <property type="entry name" value="SPHINGOSINE-1-PHOSPHATE PHOSPHOHYDROLASE"/>
    <property type="match status" value="1"/>
</dbReference>
<organism evidence="3 4">
    <name type="scientific">Paenimyroides ceti</name>
    <dbReference type="NCBI Taxonomy" id="395087"/>
    <lineage>
        <taxon>Bacteria</taxon>
        <taxon>Pseudomonadati</taxon>
        <taxon>Bacteroidota</taxon>
        <taxon>Flavobacteriia</taxon>
        <taxon>Flavobacteriales</taxon>
        <taxon>Flavobacteriaceae</taxon>
        <taxon>Paenimyroides</taxon>
    </lineage>
</organism>
<dbReference type="RefSeq" id="WP_290364280.1">
    <property type="nucleotide sequence ID" value="NZ_JAUFQU010000001.1"/>
</dbReference>
<gene>
    <name evidence="3" type="ORF">QW060_15035</name>
</gene>
<keyword evidence="4" id="KW-1185">Reference proteome</keyword>
<dbReference type="InterPro" id="IPR000326">
    <property type="entry name" value="PAP2/HPO"/>
</dbReference>
<feature type="domain" description="Phosphatidic acid phosphatase type 2/haloperoxidase" evidence="2">
    <location>
        <begin position="60"/>
        <end position="174"/>
    </location>
</feature>
<feature type="transmembrane region" description="Helical" evidence="1">
    <location>
        <begin position="106"/>
        <end position="127"/>
    </location>
</feature>
<keyword evidence="1" id="KW-0472">Membrane</keyword>
<dbReference type="EMBL" id="JAUFQU010000001">
    <property type="protein sequence ID" value="MDN3708414.1"/>
    <property type="molecule type" value="Genomic_DNA"/>
</dbReference>
<evidence type="ECO:0000256" key="1">
    <source>
        <dbReference type="SAM" id="Phobius"/>
    </source>
</evidence>
<dbReference type="Proteomes" id="UP001242368">
    <property type="component" value="Unassembled WGS sequence"/>
</dbReference>
<evidence type="ECO:0000313" key="3">
    <source>
        <dbReference type="EMBL" id="MDN3708414.1"/>
    </source>
</evidence>
<keyword evidence="1" id="KW-0812">Transmembrane</keyword>
<sequence>MLDTLVQLDKELLVYLNNLGMSFWDPFWLYITKQLNWWPLFLVVFYALYKKISLKQLLLLVIVLALFFVFTDQMTNLVKNTVQRLRPVNDPEINELLRINITRKSWSFFSGHASNSSGAIVFIFMVLRKYYKHTFWLFLFPLIFAYSRIYLALHFPGDIICGYIFGCMSGYLFYKIFVYANKRYHLVDKQKKNVFG</sequence>
<feature type="transmembrane region" description="Helical" evidence="1">
    <location>
        <begin position="56"/>
        <end position="75"/>
    </location>
</feature>
<protein>
    <submittedName>
        <fullName evidence="3">Phosphatase PAP2 family protein</fullName>
    </submittedName>
</protein>
<feature type="transmembrane region" description="Helical" evidence="1">
    <location>
        <begin position="134"/>
        <end position="153"/>
    </location>
</feature>
<dbReference type="Pfam" id="PF01569">
    <property type="entry name" value="PAP2"/>
    <property type="match status" value="1"/>
</dbReference>
<evidence type="ECO:0000313" key="4">
    <source>
        <dbReference type="Proteomes" id="UP001242368"/>
    </source>
</evidence>
<proteinExistence type="predicted"/>
<reference evidence="4" key="1">
    <citation type="journal article" date="2019" name="Int. J. Syst. Evol. Microbiol.">
        <title>The Global Catalogue of Microorganisms (GCM) 10K type strain sequencing project: providing services to taxonomists for standard genome sequencing and annotation.</title>
        <authorList>
            <consortium name="The Broad Institute Genomics Platform"/>
            <consortium name="The Broad Institute Genome Sequencing Center for Infectious Disease"/>
            <person name="Wu L."/>
            <person name="Ma J."/>
        </authorList>
    </citation>
    <scope>NUCLEOTIDE SEQUENCE [LARGE SCALE GENOMIC DNA]</scope>
    <source>
        <strain evidence="4">CECT 7184</strain>
    </source>
</reference>
<comment type="caution">
    <text evidence="3">The sequence shown here is derived from an EMBL/GenBank/DDBJ whole genome shotgun (WGS) entry which is preliminary data.</text>
</comment>
<dbReference type="Gene3D" id="1.20.144.10">
    <property type="entry name" value="Phosphatidic acid phosphatase type 2/haloperoxidase"/>
    <property type="match status" value="2"/>
</dbReference>
<feature type="transmembrane region" description="Helical" evidence="1">
    <location>
        <begin position="159"/>
        <end position="180"/>
    </location>
</feature>